<proteinExistence type="predicted"/>
<name>A0A382N377_9ZZZZ</name>
<dbReference type="InterPro" id="IPR027417">
    <property type="entry name" value="P-loop_NTPase"/>
</dbReference>
<reference evidence="1" key="1">
    <citation type="submission" date="2018-05" db="EMBL/GenBank/DDBJ databases">
        <authorList>
            <person name="Lanie J.A."/>
            <person name="Ng W.-L."/>
            <person name="Kazmierczak K.M."/>
            <person name="Andrzejewski T.M."/>
            <person name="Davidsen T.M."/>
            <person name="Wayne K.J."/>
            <person name="Tettelin H."/>
            <person name="Glass J.I."/>
            <person name="Rusch D."/>
            <person name="Podicherti R."/>
            <person name="Tsui H.-C.T."/>
            <person name="Winkler M.E."/>
        </authorList>
    </citation>
    <scope>NUCLEOTIDE SEQUENCE</scope>
</reference>
<protein>
    <recommendedName>
        <fullName evidence="2">ABC transporter domain-containing protein</fullName>
    </recommendedName>
</protein>
<organism evidence="1">
    <name type="scientific">marine metagenome</name>
    <dbReference type="NCBI Taxonomy" id="408172"/>
    <lineage>
        <taxon>unclassified sequences</taxon>
        <taxon>metagenomes</taxon>
        <taxon>ecological metagenomes</taxon>
    </lineage>
</organism>
<dbReference type="EMBL" id="UINC01096937">
    <property type="protein sequence ID" value="SVC54232.1"/>
    <property type="molecule type" value="Genomic_DNA"/>
</dbReference>
<gene>
    <name evidence="1" type="ORF">METZ01_LOCUS307086</name>
</gene>
<evidence type="ECO:0008006" key="2">
    <source>
        <dbReference type="Google" id="ProtNLM"/>
    </source>
</evidence>
<feature type="non-terminal residue" evidence="1">
    <location>
        <position position="47"/>
    </location>
</feature>
<dbReference type="Gene3D" id="3.40.50.300">
    <property type="entry name" value="P-loop containing nucleotide triphosphate hydrolases"/>
    <property type="match status" value="1"/>
</dbReference>
<dbReference type="SUPFAM" id="SSF52540">
    <property type="entry name" value="P-loop containing nucleoside triphosphate hydrolases"/>
    <property type="match status" value="1"/>
</dbReference>
<evidence type="ECO:0000313" key="1">
    <source>
        <dbReference type="EMBL" id="SVC54232.1"/>
    </source>
</evidence>
<dbReference type="AlphaFoldDB" id="A0A382N377"/>
<sequence length="47" mass="5158">MNTEDKNYFVVDQLVKWFGSDRAVDGISFSIEKGSFLTLLGPSGCGK</sequence>
<accession>A0A382N377</accession>